<keyword evidence="3" id="KW-0067">ATP-binding</keyword>
<dbReference type="PANTHER" id="PTHR12169:SF6">
    <property type="entry name" value="AFG1-LIKE ATPASE"/>
    <property type="match status" value="1"/>
</dbReference>
<gene>
    <name evidence="4" type="ORF">SO694_00103024</name>
</gene>
<sequence length="475" mass="52356">MLLVQRCVRLAPRSARLLSSPIQRYTDLVQRGQLRYDGAQVLVLEHLSKLQRVLLKEHKAREKDAALQERYALERDEADDDAAAPPAPRRPRVPRGAYVFGEVGSGKSLCCDLFFGGLPVQRKRRVHFHQFMLEIHERIHAAREAGDARSTRDVIARIGAELAKEAEVLCFDEMQVTDVADAMIAEKLFASCWDAGMILVATSNRPPRDLYDGGLNREYFLPFVDRLEDQCTVLEVVSGTDHRRLRMSSGEHAAVRYAVARDGDGTETAVDLLRGVAPEMTAIDVAPVAVARSRSVVPAALFRGADGREAAAFRFEELCGLDRGAADYGAIAERFPFLAIADVPRFSLLDHDAARRFITLVDELYERRVVAVVVAREVPDALFPTPAAFERERRAAGAGLPGLDRPSGPVAATPATFEASKWVDATDPADDDDAVDRALELASVRELAWAFRRAASRLTEMASPDWPGSARVSES</sequence>
<dbReference type="PANTHER" id="PTHR12169">
    <property type="entry name" value="ATPASE N2B"/>
    <property type="match status" value="1"/>
</dbReference>
<comment type="caution">
    <text evidence="4">The sequence shown here is derived from an EMBL/GenBank/DDBJ whole genome shotgun (WGS) entry which is preliminary data.</text>
</comment>
<comment type="similarity">
    <text evidence="1">Belongs to the AFG1 ATPase family.</text>
</comment>
<evidence type="ECO:0000256" key="2">
    <source>
        <dbReference type="ARBA" id="ARBA00022741"/>
    </source>
</evidence>
<proteinExistence type="inferred from homology"/>
<accession>A0ABR1FN12</accession>
<keyword evidence="5" id="KW-1185">Reference proteome</keyword>
<evidence type="ECO:0000313" key="4">
    <source>
        <dbReference type="EMBL" id="KAK7233893.1"/>
    </source>
</evidence>
<dbReference type="Pfam" id="PF03969">
    <property type="entry name" value="AFG1_ATPase"/>
    <property type="match status" value="1"/>
</dbReference>
<evidence type="ECO:0000313" key="5">
    <source>
        <dbReference type="Proteomes" id="UP001363151"/>
    </source>
</evidence>
<evidence type="ECO:0000256" key="1">
    <source>
        <dbReference type="ARBA" id="ARBA00010322"/>
    </source>
</evidence>
<dbReference type="EMBL" id="JBBJCI010000354">
    <property type="protein sequence ID" value="KAK7233893.1"/>
    <property type="molecule type" value="Genomic_DNA"/>
</dbReference>
<dbReference type="InterPro" id="IPR027417">
    <property type="entry name" value="P-loop_NTPase"/>
</dbReference>
<dbReference type="NCBIfam" id="NF040713">
    <property type="entry name" value="ZapE"/>
    <property type="match status" value="1"/>
</dbReference>
<name>A0ABR1FN12_AURAN</name>
<dbReference type="SUPFAM" id="SSF52540">
    <property type="entry name" value="P-loop containing nucleoside triphosphate hydrolases"/>
    <property type="match status" value="1"/>
</dbReference>
<dbReference type="Proteomes" id="UP001363151">
    <property type="component" value="Unassembled WGS sequence"/>
</dbReference>
<dbReference type="InterPro" id="IPR005654">
    <property type="entry name" value="ATPase_AFG1-like"/>
</dbReference>
<keyword evidence="2" id="KW-0547">Nucleotide-binding</keyword>
<reference evidence="4 5" key="1">
    <citation type="submission" date="2024-03" db="EMBL/GenBank/DDBJ databases">
        <title>Aureococcus anophagefferens CCMP1851 and Kratosvirus quantuckense: Draft genome of a second virus-susceptible host strain in the model system.</title>
        <authorList>
            <person name="Chase E."/>
            <person name="Truchon A.R."/>
            <person name="Schepens W."/>
            <person name="Wilhelm S.W."/>
        </authorList>
    </citation>
    <scope>NUCLEOTIDE SEQUENCE [LARGE SCALE GENOMIC DNA]</scope>
    <source>
        <strain evidence="4 5">CCMP1851</strain>
    </source>
</reference>
<evidence type="ECO:0000256" key="3">
    <source>
        <dbReference type="ARBA" id="ARBA00022840"/>
    </source>
</evidence>
<protein>
    <submittedName>
        <fullName evidence="4">AFG1-like ATPase</fullName>
    </submittedName>
</protein>
<organism evidence="4 5">
    <name type="scientific">Aureococcus anophagefferens</name>
    <name type="common">Harmful bloom alga</name>
    <dbReference type="NCBI Taxonomy" id="44056"/>
    <lineage>
        <taxon>Eukaryota</taxon>
        <taxon>Sar</taxon>
        <taxon>Stramenopiles</taxon>
        <taxon>Ochrophyta</taxon>
        <taxon>Pelagophyceae</taxon>
        <taxon>Pelagomonadales</taxon>
        <taxon>Pelagomonadaceae</taxon>
        <taxon>Aureococcus</taxon>
    </lineage>
</organism>
<dbReference type="Gene3D" id="3.40.50.300">
    <property type="entry name" value="P-loop containing nucleotide triphosphate hydrolases"/>
    <property type="match status" value="1"/>
</dbReference>